<proteinExistence type="inferred from homology"/>
<dbReference type="GO" id="GO:0046872">
    <property type="term" value="F:metal ion binding"/>
    <property type="evidence" value="ECO:0007669"/>
    <property type="project" value="UniProtKB-KW"/>
</dbReference>
<comment type="similarity">
    <text evidence="3">Belongs to the HARBI1 family.</text>
</comment>
<evidence type="ECO:0000256" key="7">
    <source>
        <dbReference type="ARBA" id="ARBA00023242"/>
    </source>
</evidence>
<feature type="non-terminal residue" evidence="9">
    <location>
        <position position="1"/>
    </location>
</feature>
<comment type="cofactor">
    <cofactor evidence="1">
        <name>a divalent metal cation</name>
        <dbReference type="ChEBI" id="CHEBI:60240"/>
    </cofactor>
</comment>
<keyword evidence="5" id="KW-0479">Metal-binding</keyword>
<dbReference type="PANTHER" id="PTHR22930:SF269">
    <property type="entry name" value="NUCLEASE HARBI1-LIKE PROTEIN"/>
    <property type="match status" value="1"/>
</dbReference>
<protein>
    <recommendedName>
        <fullName evidence="8">DDE Tnp4 domain-containing protein</fullName>
    </recommendedName>
</protein>
<evidence type="ECO:0000256" key="2">
    <source>
        <dbReference type="ARBA" id="ARBA00004123"/>
    </source>
</evidence>
<name>A0A5N4AX77_PHOPY</name>
<dbReference type="GO" id="GO:0004518">
    <property type="term" value="F:nuclease activity"/>
    <property type="evidence" value="ECO:0007669"/>
    <property type="project" value="UniProtKB-KW"/>
</dbReference>
<gene>
    <name evidence="9" type="ORF">PPYR_04137</name>
</gene>
<dbReference type="EMBL" id="VVIM01000002">
    <property type="protein sequence ID" value="KAB0801951.1"/>
    <property type="molecule type" value="Genomic_DNA"/>
</dbReference>
<comment type="subcellular location">
    <subcellularLocation>
        <location evidence="2">Nucleus</location>
    </subcellularLocation>
</comment>
<accession>A0A5N4AX77</accession>
<evidence type="ECO:0000256" key="5">
    <source>
        <dbReference type="ARBA" id="ARBA00022723"/>
    </source>
</evidence>
<feature type="domain" description="DDE Tnp4" evidence="8">
    <location>
        <begin position="70"/>
        <end position="234"/>
    </location>
</feature>
<keyword evidence="10" id="KW-1185">Reference proteome</keyword>
<dbReference type="PANTHER" id="PTHR22930">
    <property type="match status" value="1"/>
</dbReference>
<evidence type="ECO:0000256" key="3">
    <source>
        <dbReference type="ARBA" id="ARBA00006958"/>
    </source>
</evidence>
<organism evidence="9 10">
    <name type="scientific">Photinus pyralis</name>
    <name type="common">Common eastern firefly</name>
    <name type="synonym">Lampyris pyralis</name>
    <dbReference type="NCBI Taxonomy" id="7054"/>
    <lineage>
        <taxon>Eukaryota</taxon>
        <taxon>Metazoa</taxon>
        <taxon>Ecdysozoa</taxon>
        <taxon>Arthropoda</taxon>
        <taxon>Hexapoda</taxon>
        <taxon>Insecta</taxon>
        <taxon>Pterygota</taxon>
        <taxon>Neoptera</taxon>
        <taxon>Endopterygota</taxon>
        <taxon>Coleoptera</taxon>
        <taxon>Polyphaga</taxon>
        <taxon>Elateriformia</taxon>
        <taxon>Elateroidea</taxon>
        <taxon>Lampyridae</taxon>
        <taxon>Lampyrinae</taxon>
        <taxon>Photinus</taxon>
    </lineage>
</organism>
<evidence type="ECO:0000259" key="8">
    <source>
        <dbReference type="Pfam" id="PF13359"/>
    </source>
</evidence>
<dbReference type="GO" id="GO:0016787">
    <property type="term" value="F:hydrolase activity"/>
    <property type="evidence" value="ECO:0007669"/>
    <property type="project" value="UniProtKB-KW"/>
</dbReference>
<sequence>YLASGNTFTDLHYSYRLGISTISAIVELVCDAIWDILRPEVFPEPTREKWLEIASHFARYANFPNCIGAVDGKHIRIIKPINSGSTFFNYKKFYSVVLLAICDANYCFTYVDVGAFGKFADSNVFVNSQFWKRYQKKLLNLPEDRYLPGTEKPMPFVIVGDDAFSLGPHLLRAYARKNLTHKKKIFNYRLTRARRYIECSFGILSNKWRIFHRPLNVSLRLSKKIIQSCSALHNYVCIRDGYAFHHTLTVKGFADVEHAIVETNRSGFSVRDGFAKYFTSTEGAVPWQDSKIY</sequence>
<keyword evidence="6" id="KW-0378">Hydrolase</keyword>
<reference evidence="9 10" key="1">
    <citation type="journal article" date="2018" name="Elife">
        <title>Firefly genomes illuminate parallel origins of bioluminescence in beetles.</title>
        <authorList>
            <person name="Fallon T.R."/>
            <person name="Lower S.E."/>
            <person name="Chang C.H."/>
            <person name="Bessho-Uehara M."/>
            <person name="Martin G.J."/>
            <person name="Bewick A.J."/>
            <person name="Behringer M."/>
            <person name="Debat H.J."/>
            <person name="Wong I."/>
            <person name="Day J.C."/>
            <person name="Suvorov A."/>
            <person name="Silva C.J."/>
            <person name="Stanger-Hall K.F."/>
            <person name="Hall D.W."/>
            <person name="Schmitz R.J."/>
            <person name="Nelson D.R."/>
            <person name="Lewis S.M."/>
            <person name="Shigenobu S."/>
            <person name="Bybee S.M."/>
            <person name="Larracuente A.M."/>
            <person name="Oba Y."/>
            <person name="Weng J.K."/>
        </authorList>
    </citation>
    <scope>NUCLEOTIDE SEQUENCE [LARGE SCALE GENOMIC DNA]</scope>
    <source>
        <strain evidence="9">1611_PpyrPB1</strain>
        <tissue evidence="9">Whole body</tissue>
    </source>
</reference>
<dbReference type="InterPro" id="IPR027806">
    <property type="entry name" value="HARBI1_dom"/>
</dbReference>
<keyword evidence="7" id="KW-0539">Nucleus</keyword>
<comment type="caution">
    <text evidence="9">The sequence shown here is derived from an EMBL/GenBank/DDBJ whole genome shotgun (WGS) entry which is preliminary data.</text>
</comment>
<dbReference type="InParanoid" id="A0A5N4AX77"/>
<evidence type="ECO:0000313" key="10">
    <source>
        <dbReference type="Proteomes" id="UP000327044"/>
    </source>
</evidence>
<dbReference type="GO" id="GO:0005634">
    <property type="term" value="C:nucleus"/>
    <property type="evidence" value="ECO:0007669"/>
    <property type="project" value="UniProtKB-SubCell"/>
</dbReference>
<evidence type="ECO:0000313" key="9">
    <source>
        <dbReference type="EMBL" id="KAB0801951.1"/>
    </source>
</evidence>
<keyword evidence="4" id="KW-0540">Nuclease</keyword>
<dbReference type="Pfam" id="PF13359">
    <property type="entry name" value="DDE_Tnp_4"/>
    <property type="match status" value="1"/>
</dbReference>
<evidence type="ECO:0000256" key="6">
    <source>
        <dbReference type="ARBA" id="ARBA00022801"/>
    </source>
</evidence>
<dbReference type="AlphaFoldDB" id="A0A5N4AX77"/>
<evidence type="ECO:0000256" key="1">
    <source>
        <dbReference type="ARBA" id="ARBA00001968"/>
    </source>
</evidence>
<dbReference type="Proteomes" id="UP000327044">
    <property type="component" value="Unassembled WGS sequence"/>
</dbReference>
<evidence type="ECO:0000256" key="4">
    <source>
        <dbReference type="ARBA" id="ARBA00022722"/>
    </source>
</evidence>
<dbReference type="InterPro" id="IPR045249">
    <property type="entry name" value="HARBI1-like"/>
</dbReference>